<dbReference type="Gene3D" id="2.60.120.920">
    <property type="match status" value="1"/>
</dbReference>
<comment type="caution">
    <text evidence="2">The sequence shown here is derived from an EMBL/GenBank/DDBJ whole genome shotgun (WGS) entry which is preliminary data.</text>
</comment>
<dbReference type="InterPro" id="IPR003877">
    <property type="entry name" value="SPRY_dom"/>
</dbReference>
<dbReference type="EMBL" id="JAOAOG010000281">
    <property type="protein sequence ID" value="KAJ6233278.1"/>
    <property type="molecule type" value="Genomic_DNA"/>
</dbReference>
<sequence>MTDLTNNNVFHPIEAQTNKQIVQCEVCNQKPATTHCSACSISYCNSCEVHIPLLKEKHKNFILNLNAKGPIFSKLCHKHQKAVILYCLTHNELICSQCIDEECKDHLNQFTSIKKISNTFEKESKELLKQFTEQQKQILQFANTITKRNDILNQNYLEVVNMIKTNCQFLQKKINETMEYNLDILNKIIFTTNYKNKLILDRNQKIDKYIKKPDEFKETLQKLKEEKRDIDLVQYSKMIQTELKDIVKIAMKEQASVNNEMFNANFKTKFIQISRKSKRITTVGKEWGEVCGDQIYQRGKHVINIKIDQFPQSTYEKNRIFIGIIKSNKREDLSKEKQVKKIYFYQTFWSNTTKETSSYKTKFSPHQSSTYGQPFEQGAIVNVYLDMYNRELSFGINNQKMGICWGGIPKKVSLYILLEGQRLKKNIITILK</sequence>
<dbReference type="InterPro" id="IPR001870">
    <property type="entry name" value="B30.2/SPRY"/>
</dbReference>
<dbReference type="InterPro" id="IPR013320">
    <property type="entry name" value="ConA-like_dom_sf"/>
</dbReference>
<evidence type="ECO:0000313" key="2">
    <source>
        <dbReference type="EMBL" id="KAJ6233278.1"/>
    </source>
</evidence>
<feature type="domain" description="B30.2/SPRY" evidence="1">
    <location>
        <begin position="239"/>
        <end position="432"/>
    </location>
</feature>
<dbReference type="Gene3D" id="3.30.160.60">
    <property type="entry name" value="Classic Zinc Finger"/>
    <property type="match status" value="1"/>
</dbReference>
<name>A0ABQ8XL09_9EUKA</name>
<dbReference type="PANTHER" id="PTHR25462">
    <property type="entry name" value="BONUS, ISOFORM C-RELATED"/>
    <property type="match status" value="1"/>
</dbReference>
<keyword evidence="2" id="KW-0436">Ligase</keyword>
<dbReference type="GO" id="GO:0016874">
    <property type="term" value="F:ligase activity"/>
    <property type="evidence" value="ECO:0007669"/>
    <property type="project" value="UniProtKB-KW"/>
</dbReference>
<dbReference type="Proteomes" id="UP001150062">
    <property type="component" value="Unassembled WGS sequence"/>
</dbReference>
<reference evidence="2" key="1">
    <citation type="submission" date="2022-08" db="EMBL/GenBank/DDBJ databases">
        <title>Novel sulfate-reducing endosymbionts in the free-living metamonad Anaeramoeba.</title>
        <authorList>
            <person name="Jerlstrom-Hultqvist J."/>
            <person name="Cepicka I."/>
            <person name="Gallot-Lavallee L."/>
            <person name="Salas-Leiva D."/>
            <person name="Curtis B.A."/>
            <person name="Zahonova K."/>
            <person name="Pipaliya S."/>
            <person name="Dacks J."/>
            <person name="Roger A.J."/>
        </authorList>
    </citation>
    <scope>NUCLEOTIDE SEQUENCE</scope>
    <source>
        <strain evidence="2">Schooner1</strain>
    </source>
</reference>
<proteinExistence type="predicted"/>
<dbReference type="SUPFAM" id="SSF49899">
    <property type="entry name" value="Concanavalin A-like lectins/glucanases"/>
    <property type="match status" value="1"/>
</dbReference>
<accession>A0ABQ8XL09</accession>
<evidence type="ECO:0000259" key="1">
    <source>
        <dbReference type="PROSITE" id="PS50188"/>
    </source>
</evidence>
<dbReference type="PROSITE" id="PS50188">
    <property type="entry name" value="B302_SPRY"/>
    <property type="match status" value="1"/>
</dbReference>
<dbReference type="SUPFAM" id="SSF57845">
    <property type="entry name" value="B-box zinc-binding domain"/>
    <property type="match status" value="1"/>
</dbReference>
<keyword evidence="3" id="KW-1185">Reference proteome</keyword>
<gene>
    <name evidence="2" type="ORF">M0813_30157</name>
</gene>
<dbReference type="InterPro" id="IPR047153">
    <property type="entry name" value="TRIM45/56/19-like"/>
</dbReference>
<dbReference type="InterPro" id="IPR043136">
    <property type="entry name" value="B30.2/SPRY_sf"/>
</dbReference>
<organism evidence="2 3">
    <name type="scientific">Anaeramoeba flamelloides</name>
    <dbReference type="NCBI Taxonomy" id="1746091"/>
    <lineage>
        <taxon>Eukaryota</taxon>
        <taxon>Metamonada</taxon>
        <taxon>Anaeramoebidae</taxon>
        <taxon>Anaeramoeba</taxon>
    </lineage>
</organism>
<dbReference type="Pfam" id="PF00622">
    <property type="entry name" value="SPRY"/>
    <property type="match status" value="1"/>
</dbReference>
<protein>
    <submittedName>
        <fullName evidence="2">E3 ubiquitin/isg15 ligase trim25</fullName>
    </submittedName>
</protein>
<dbReference type="PANTHER" id="PTHR25462:SF296">
    <property type="entry name" value="MEIOTIC P26, ISOFORM F"/>
    <property type="match status" value="1"/>
</dbReference>
<evidence type="ECO:0000313" key="3">
    <source>
        <dbReference type="Proteomes" id="UP001150062"/>
    </source>
</evidence>